<dbReference type="SUPFAM" id="SSF46785">
    <property type="entry name" value="Winged helix' DNA-binding domain"/>
    <property type="match status" value="1"/>
</dbReference>
<dbReference type="Pfam" id="PF00126">
    <property type="entry name" value="HTH_1"/>
    <property type="match status" value="1"/>
</dbReference>
<dbReference type="PROSITE" id="PS50931">
    <property type="entry name" value="HTH_LYSR"/>
    <property type="match status" value="1"/>
</dbReference>
<organism evidence="6 7">
    <name type="scientific">Nguyenibacter vanlangensis</name>
    <dbReference type="NCBI Taxonomy" id="1216886"/>
    <lineage>
        <taxon>Bacteria</taxon>
        <taxon>Pseudomonadati</taxon>
        <taxon>Pseudomonadota</taxon>
        <taxon>Alphaproteobacteria</taxon>
        <taxon>Acetobacterales</taxon>
        <taxon>Acetobacteraceae</taxon>
        <taxon>Nguyenibacter</taxon>
    </lineage>
</organism>
<reference evidence="6 7" key="1">
    <citation type="submission" date="2024-04" db="EMBL/GenBank/DDBJ databases">
        <title>Complete genome sequence of Nguyenibacter vanlangesis HBCM-1154, a strain capable of nitrogen fixation, IAA production, and phosphorus solubilization isolated from sugarcane soil.</title>
        <authorList>
            <person name="MY HANH P."/>
        </authorList>
    </citation>
    <scope>NUCLEOTIDE SEQUENCE [LARGE SCALE GENOMIC DNA]</scope>
    <source>
        <strain evidence="6 7">HBCM 1154</strain>
    </source>
</reference>
<evidence type="ECO:0000313" key="6">
    <source>
        <dbReference type="EMBL" id="XAE44219.1"/>
    </source>
</evidence>
<dbReference type="Gene3D" id="3.40.190.290">
    <property type="match status" value="1"/>
</dbReference>
<dbReference type="InterPro" id="IPR036390">
    <property type="entry name" value="WH_DNA-bd_sf"/>
</dbReference>
<dbReference type="InterPro" id="IPR005119">
    <property type="entry name" value="LysR_subst-bd"/>
</dbReference>
<dbReference type="InterPro" id="IPR036388">
    <property type="entry name" value="WH-like_DNA-bd_sf"/>
</dbReference>
<dbReference type="InterPro" id="IPR000847">
    <property type="entry name" value="LysR_HTH_N"/>
</dbReference>
<dbReference type="RefSeq" id="WP_342629517.1">
    <property type="nucleotide sequence ID" value="NZ_CP152276.1"/>
</dbReference>
<keyword evidence="2" id="KW-0805">Transcription regulation</keyword>
<comment type="similarity">
    <text evidence="1">Belongs to the LysR transcriptional regulatory family.</text>
</comment>
<dbReference type="PANTHER" id="PTHR30537:SF5">
    <property type="entry name" value="HTH-TYPE TRANSCRIPTIONAL ACTIVATOR TTDR-RELATED"/>
    <property type="match status" value="1"/>
</dbReference>
<accession>A0ABZ3D8W1</accession>
<dbReference type="InterPro" id="IPR058163">
    <property type="entry name" value="LysR-type_TF_proteobact-type"/>
</dbReference>
<dbReference type="PRINTS" id="PR00039">
    <property type="entry name" value="HTHLYSR"/>
</dbReference>
<sequence>MDHHSDMAIYVKVVATGGFSAAARDLKMTHSAISKRVKRLEERLKTQLIIRTTRGMTLTEAGEQYFHEAKRIIENIESLEDAVVNSSGTPRGQLRVSVSNAFGRQQIVPAVVDFMKLFPDVAVDLTLTDRVVDLKEERVDVAVRSGVLNDSGLIARKLASNDRIICASPAYLMQYARPAQPQDLANHVCLKLNFPSKFDEWEFRGTKNRKMKPGGSFVCNSVEALHMACLAGIGIARLPEFLLGADLSSGRLISLLDDVRLPTGSNIYAVRPAGTIVPAKSRAFIDFLVARFMPRPPWYVGEG</sequence>
<evidence type="ECO:0000313" key="7">
    <source>
        <dbReference type="Proteomes" id="UP001449795"/>
    </source>
</evidence>
<dbReference type="EMBL" id="CP152276">
    <property type="protein sequence ID" value="XAE44219.1"/>
    <property type="molecule type" value="Genomic_DNA"/>
</dbReference>
<dbReference type="CDD" id="cd08422">
    <property type="entry name" value="PBP2_CrgA_like"/>
    <property type="match status" value="1"/>
</dbReference>
<dbReference type="SUPFAM" id="SSF53850">
    <property type="entry name" value="Periplasmic binding protein-like II"/>
    <property type="match status" value="1"/>
</dbReference>
<evidence type="ECO:0000256" key="1">
    <source>
        <dbReference type="ARBA" id="ARBA00009437"/>
    </source>
</evidence>
<keyword evidence="4" id="KW-0804">Transcription</keyword>
<protein>
    <submittedName>
        <fullName evidence="6">LysR family transcriptional regulator</fullName>
    </submittedName>
</protein>
<feature type="domain" description="HTH lysR-type" evidence="5">
    <location>
        <begin position="1"/>
        <end position="59"/>
    </location>
</feature>
<name>A0ABZ3D8W1_9PROT</name>
<evidence type="ECO:0000256" key="4">
    <source>
        <dbReference type="ARBA" id="ARBA00023163"/>
    </source>
</evidence>
<dbReference type="Proteomes" id="UP001449795">
    <property type="component" value="Chromosome"/>
</dbReference>
<keyword evidence="7" id="KW-1185">Reference proteome</keyword>
<dbReference type="PANTHER" id="PTHR30537">
    <property type="entry name" value="HTH-TYPE TRANSCRIPTIONAL REGULATOR"/>
    <property type="match status" value="1"/>
</dbReference>
<evidence type="ECO:0000256" key="3">
    <source>
        <dbReference type="ARBA" id="ARBA00023125"/>
    </source>
</evidence>
<proteinExistence type="inferred from homology"/>
<evidence type="ECO:0000256" key="2">
    <source>
        <dbReference type="ARBA" id="ARBA00023015"/>
    </source>
</evidence>
<gene>
    <name evidence="6" type="ORF">AAC691_07240</name>
</gene>
<dbReference type="Pfam" id="PF03466">
    <property type="entry name" value="LysR_substrate"/>
    <property type="match status" value="1"/>
</dbReference>
<dbReference type="Gene3D" id="1.10.10.10">
    <property type="entry name" value="Winged helix-like DNA-binding domain superfamily/Winged helix DNA-binding domain"/>
    <property type="match status" value="1"/>
</dbReference>
<evidence type="ECO:0000259" key="5">
    <source>
        <dbReference type="PROSITE" id="PS50931"/>
    </source>
</evidence>
<keyword evidence="3" id="KW-0238">DNA-binding</keyword>